<evidence type="ECO:0000313" key="1">
    <source>
        <dbReference type="EMBL" id="KAH7135500.1"/>
    </source>
</evidence>
<evidence type="ECO:0000313" key="2">
    <source>
        <dbReference type="Proteomes" id="UP000700596"/>
    </source>
</evidence>
<gene>
    <name evidence="1" type="ORF">B0J11DRAFT_518505</name>
</gene>
<accession>A0A9P9IYD1</accession>
<dbReference type="EMBL" id="JAGMWT010000002">
    <property type="protein sequence ID" value="KAH7135500.1"/>
    <property type="molecule type" value="Genomic_DNA"/>
</dbReference>
<comment type="caution">
    <text evidence="1">The sequence shown here is derived from an EMBL/GenBank/DDBJ whole genome shotgun (WGS) entry which is preliminary data.</text>
</comment>
<proteinExistence type="predicted"/>
<dbReference type="AlphaFoldDB" id="A0A9P9IYD1"/>
<dbReference type="Proteomes" id="UP000700596">
    <property type="component" value="Unassembled WGS sequence"/>
</dbReference>
<reference evidence="1" key="1">
    <citation type="journal article" date="2021" name="Nat. Commun.">
        <title>Genetic determinants of endophytism in the Arabidopsis root mycobiome.</title>
        <authorList>
            <person name="Mesny F."/>
            <person name="Miyauchi S."/>
            <person name="Thiergart T."/>
            <person name="Pickel B."/>
            <person name="Atanasova L."/>
            <person name="Karlsson M."/>
            <person name="Huettel B."/>
            <person name="Barry K.W."/>
            <person name="Haridas S."/>
            <person name="Chen C."/>
            <person name="Bauer D."/>
            <person name="Andreopoulos W."/>
            <person name="Pangilinan J."/>
            <person name="LaButti K."/>
            <person name="Riley R."/>
            <person name="Lipzen A."/>
            <person name="Clum A."/>
            <person name="Drula E."/>
            <person name="Henrissat B."/>
            <person name="Kohler A."/>
            <person name="Grigoriev I.V."/>
            <person name="Martin F.M."/>
            <person name="Hacquard S."/>
        </authorList>
    </citation>
    <scope>NUCLEOTIDE SEQUENCE</scope>
    <source>
        <strain evidence="1">MPI-CAGE-CH-0243</strain>
    </source>
</reference>
<organism evidence="1 2">
    <name type="scientific">Dendryphion nanum</name>
    <dbReference type="NCBI Taxonomy" id="256645"/>
    <lineage>
        <taxon>Eukaryota</taxon>
        <taxon>Fungi</taxon>
        <taxon>Dikarya</taxon>
        <taxon>Ascomycota</taxon>
        <taxon>Pezizomycotina</taxon>
        <taxon>Dothideomycetes</taxon>
        <taxon>Pleosporomycetidae</taxon>
        <taxon>Pleosporales</taxon>
        <taxon>Torulaceae</taxon>
        <taxon>Dendryphion</taxon>
    </lineage>
</organism>
<name>A0A9P9IYD1_9PLEO</name>
<sequence length="80" mass="9223">MAAVQWEVNRRQVAAGLLLAGCWPMGYGAWPNNQDACRCMRKPERCLDVVSRFLFPISRVYSHRPKWDAQVADQSPMAWQ</sequence>
<protein>
    <submittedName>
        <fullName evidence="1">Uncharacterized protein</fullName>
    </submittedName>
</protein>
<keyword evidence="2" id="KW-1185">Reference proteome</keyword>